<comment type="caution">
    <text evidence="1">The sequence shown here is derived from an EMBL/GenBank/DDBJ whole genome shotgun (WGS) entry which is preliminary data.</text>
</comment>
<dbReference type="Proteomes" id="UP000308730">
    <property type="component" value="Unassembled WGS sequence"/>
</dbReference>
<dbReference type="AlphaFoldDB" id="A0A4S4MZS8"/>
<evidence type="ECO:0000313" key="2">
    <source>
        <dbReference type="Proteomes" id="UP000308730"/>
    </source>
</evidence>
<accession>A0A4S4MZS8</accession>
<evidence type="ECO:0008006" key="3">
    <source>
        <dbReference type="Google" id="ProtNLM"/>
    </source>
</evidence>
<gene>
    <name evidence="1" type="ORF">EUX98_g5254</name>
</gene>
<proteinExistence type="predicted"/>
<keyword evidence="2" id="KW-1185">Reference proteome</keyword>
<evidence type="ECO:0000313" key="1">
    <source>
        <dbReference type="EMBL" id="THH28930.1"/>
    </source>
</evidence>
<sequence length="383" mass="43471">MSVPLGLPSLPTEIWERIIDHIAHDWRTLGSLSARRTLVPCTLVSRAWLPRARFHLCNTVTLSSHRQIASFNTLLTNNPSLAADVTLLVVGLFKSERGDHTWVYSVPSLLPPLSNLRAITYVDIDFSRQPVEFYKVLARFRSTSRVESLQFRAYDPVSGRSFYHFFRLAHVLRVQHVEIEDLAQKPVYQCIVVDGAGLRLCLHISNLEDLLAVEHDPVWARICQDFRRQIAAMRTEGGESPFRMTLTWPGFAFYMGFMGSEPGLFMAYSLGETSTRGMQDVISAWSAVLRRVKTCPFTFVVVDLKISDTAWRWEDYMPETWRAVDDALESSRDFASLRRVLVMLPDVLPPHAAATMRYACVDEFIQQGDDALGTYAQVDAPPV</sequence>
<dbReference type="OrthoDB" id="2804675at2759"/>
<protein>
    <recommendedName>
        <fullName evidence="3">F-box domain-containing protein</fullName>
    </recommendedName>
</protein>
<name>A0A4S4MZS8_9APHY</name>
<reference evidence="1 2" key="1">
    <citation type="submission" date="2019-02" db="EMBL/GenBank/DDBJ databases">
        <title>Genome sequencing of the rare red list fungi Antrodiella citrinella (Flaviporus citrinellus).</title>
        <authorList>
            <person name="Buettner E."/>
            <person name="Kellner H."/>
        </authorList>
    </citation>
    <scope>NUCLEOTIDE SEQUENCE [LARGE SCALE GENOMIC DNA]</scope>
    <source>
        <strain evidence="1 2">DSM 108506</strain>
    </source>
</reference>
<dbReference type="EMBL" id="SGPM01000149">
    <property type="protein sequence ID" value="THH28930.1"/>
    <property type="molecule type" value="Genomic_DNA"/>
</dbReference>
<organism evidence="1 2">
    <name type="scientific">Antrodiella citrinella</name>
    <dbReference type="NCBI Taxonomy" id="2447956"/>
    <lineage>
        <taxon>Eukaryota</taxon>
        <taxon>Fungi</taxon>
        <taxon>Dikarya</taxon>
        <taxon>Basidiomycota</taxon>
        <taxon>Agaricomycotina</taxon>
        <taxon>Agaricomycetes</taxon>
        <taxon>Polyporales</taxon>
        <taxon>Steccherinaceae</taxon>
        <taxon>Antrodiella</taxon>
    </lineage>
</organism>